<dbReference type="GO" id="GO:0005886">
    <property type="term" value="C:plasma membrane"/>
    <property type="evidence" value="ECO:0007669"/>
    <property type="project" value="UniProtKB-SubCell"/>
</dbReference>
<dbReference type="CDD" id="cd00637">
    <property type="entry name" value="7tm_classA_rhodopsin-like"/>
    <property type="match status" value="1"/>
</dbReference>
<evidence type="ECO:0000256" key="11">
    <source>
        <dbReference type="SAM" id="Phobius"/>
    </source>
</evidence>
<dbReference type="PROSITE" id="PS50262">
    <property type="entry name" value="G_PROTEIN_RECEP_F1_2"/>
    <property type="match status" value="1"/>
</dbReference>
<feature type="transmembrane region" description="Helical" evidence="11">
    <location>
        <begin position="86"/>
        <end position="109"/>
    </location>
</feature>
<dbReference type="InterPro" id="IPR017452">
    <property type="entry name" value="GPCR_Rhodpsn_7TM"/>
</dbReference>
<feature type="transmembrane region" description="Helical" evidence="11">
    <location>
        <begin position="161"/>
        <end position="184"/>
    </location>
</feature>
<keyword evidence="6" id="KW-0297">G-protein coupled receptor</keyword>
<proteinExistence type="inferred from homology"/>
<protein>
    <submittedName>
        <fullName evidence="14">Melatonin receptor type 1B-A-like</fullName>
    </submittedName>
</protein>
<dbReference type="PANTHER" id="PTHR24228:SF75">
    <property type="entry name" value="G-PROTEIN COUPLED RECEPTORS FAMILY 1 PROFILE DOMAIN-CONTAINING PROTEIN"/>
    <property type="match status" value="1"/>
</dbReference>
<dbReference type="Gene3D" id="1.20.1070.10">
    <property type="entry name" value="Rhodopsin 7-helix transmembrane proteins"/>
    <property type="match status" value="1"/>
</dbReference>
<feature type="transmembrane region" description="Helical" evidence="11">
    <location>
        <begin position="121"/>
        <end position="141"/>
    </location>
</feature>
<feature type="domain" description="G-protein coupled receptors family 1 profile" evidence="12">
    <location>
        <begin position="64"/>
        <end position="302"/>
    </location>
</feature>
<dbReference type="KEGG" id="tpal:117640044"/>
<accession>A0A6P8YE74</accession>
<comment type="subcellular location">
    <subcellularLocation>
        <location evidence="1">Cell membrane</location>
        <topology evidence="1">Multi-pass membrane protein</topology>
    </subcellularLocation>
</comment>
<comment type="similarity">
    <text evidence="2">Belongs to the G-protein coupled receptor 1 family.</text>
</comment>
<evidence type="ECO:0000256" key="4">
    <source>
        <dbReference type="ARBA" id="ARBA00022692"/>
    </source>
</evidence>
<feature type="transmembrane region" description="Helical" evidence="11">
    <location>
        <begin position="51"/>
        <end position="74"/>
    </location>
</feature>
<gene>
    <name evidence="14" type="primary">LOC117640044</name>
</gene>
<dbReference type="InParanoid" id="A0A6P8YE74"/>
<keyword evidence="13" id="KW-1185">Reference proteome</keyword>
<dbReference type="AlphaFoldDB" id="A0A6P8YE74"/>
<organism evidence="14">
    <name type="scientific">Thrips palmi</name>
    <name type="common">Melon thrips</name>
    <dbReference type="NCBI Taxonomy" id="161013"/>
    <lineage>
        <taxon>Eukaryota</taxon>
        <taxon>Metazoa</taxon>
        <taxon>Ecdysozoa</taxon>
        <taxon>Arthropoda</taxon>
        <taxon>Hexapoda</taxon>
        <taxon>Insecta</taxon>
        <taxon>Pterygota</taxon>
        <taxon>Neoptera</taxon>
        <taxon>Paraneoptera</taxon>
        <taxon>Thysanoptera</taxon>
        <taxon>Terebrantia</taxon>
        <taxon>Thripoidea</taxon>
        <taxon>Thripidae</taxon>
        <taxon>Thrips</taxon>
    </lineage>
</organism>
<reference evidence="14" key="1">
    <citation type="submission" date="2025-08" db="UniProtKB">
        <authorList>
            <consortium name="RefSeq"/>
        </authorList>
    </citation>
    <scope>IDENTIFICATION</scope>
    <source>
        <tissue evidence="14">Total insect</tissue>
    </source>
</reference>
<dbReference type="PANTHER" id="PTHR24228">
    <property type="entry name" value="B2 BRADYKININ RECEPTOR/ANGIOTENSIN II RECEPTOR"/>
    <property type="match status" value="1"/>
</dbReference>
<keyword evidence="8" id="KW-0675">Receptor</keyword>
<dbReference type="RefSeq" id="XP_034232137.1">
    <property type="nucleotide sequence ID" value="XM_034376246.1"/>
</dbReference>
<dbReference type="Proteomes" id="UP000515158">
    <property type="component" value="Unplaced"/>
</dbReference>
<evidence type="ECO:0000256" key="9">
    <source>
        <dbReference type="ARBA" id="ARBA00023224"/>
    </source>
</evidence>
<evidence type="ECO:0000256" key="3">
    <source>
        <dbReference type="ARBA" id="ARBA00022475"/>
    </source>
</evidence>
<feature type="transmembrane region" description="Helical" evidence="11">
    <location>
        <begin position="205"/>
        <end position="228"/>
    </location>
</feature>
<dbReference type="OrthoDB" id="5984709at2759"/>
<dbReference type="InterPro" id="IPR000276">
    <property type="entry name" value="GPCR_Rhodpsn"/>
</dbReference>
<keyword evidence="7 11" id="KW-0472">Membrane</keyword>
<evidence type="ECO:0000256" key="8">
    <source>
        <dbReference type="ARBA" id="ARBA00023170"/>
    </source>
</evidence>
<name>A0A6P8YE74_THRPL</name>
<keyword evidence="4 11" id="KW-0812">Transmembrane</keyword>
<evidence type="ECO:0000256" key="1">
    <source>
        <dbReference type="ARBA" id="ARBA00004651"/>
    </source>
</evidence>
<keyword evidence="5 11" id="KW-1133">Transmembrane helix</keyword>
<evidence type="ECO:0000256" key="5">
    <source>
        <dbReference type="ARBA" id="ARBA00022989"/>
    </source>
</evidence>
<dbReference type="GO" id="GO:0004930">
    <property type="term" value="F:G protein-coupled receptor activity"/>
    <property type="evidence" value="ECO:0007669"/>
    <property type="project" value="UniProtKB-KW"/>
</dbReference>
<dbReference type="PRINTS" id="PR00237">
    <property type="entry name" value="GPCRRHODOPSN"/>
</dbReference>
<evidence type="ECO:0000313" key="14">
    <source>
        <dbReference type="RefSeq" id="XP_034232137.1"/>
    </source>
</evidence>
<evidence type="ECO:0000256" key="2">
    <source>
        <dbReference type="ARBA" id="ARBA00010663"/>
    </source>
</evidence>
<keyword evidence="3" id="KW-1003">Cell membrane</keyword>
<evidence type="ECO:0000313" key="13">
    <source>
        <dbReference type="Proteomes" id="UP000515158"/>
    </source>
</evidence>
<dbReference type="SMART" id="SM01381">
    <property type="entry name" value="7TM_GPCR_Srsx"/>
    <property type="match status" value="1"/>
</dbReference>
<dbReference type="SUPFAM" id="SSF81321">
    <property type="entry name" value="Family A G protein-coupled receptor-like"/>
    <property type="match status" value="1"/>
</dbReference>
<evidence type="ECO:0000256" key="7">
    <source>
        <dbReference type="ARBA" id="ARBA00023136"/>
    </source>
</evidence>
<feature type="region of interest" description="Disordered" evidence="10">
    <location>
        <begin position="361"/>
        <end position="394"/>
    </location>
</feature>
<dbReference type="GeneID" id="117640044"/>
<keyword evidence="9" id="KW-0807">Transducer</keyword>
<sequence length="394" mass="43339">MTLTNMSLVTLAPRLAPTRLPGVSLGASAGVFDEDVSPVTLDARWSEMARLLLLAAMAIVGSIGNVFLISSILIEDHLKQRGNSLIANVALADLLITGLVFPASAVVILAGMRDTQTACSFHWIVSVLCCLVTVLTFSAIAVENLMRLCLPPSWYEVVTPVKISVLMVLIWAVSATVVGLQTFLPIGPDYCHRKFAGLLPYQMTVVVMLVAVPLAVTLLCFIVILVRVNSAKLPPSFKPPVTFSWDYSLMKTNFLSFICFVIFWTPFGMVLEVKSINTVSPRVLYHLAWFALSKSCLNNFLYCVTNRHFRNAYINLFHYCCCKTTVAVSRRPRAVDASRPTGDVRVHIIPGYNMYSYTSPQRAGQAVSKPTAKRTPGMGAARPQRANGREVYEL</sequence>
<feature type="transmembrane region" description="Helical" evidence="11">
    <location>
        <begin position="248"/>
        <end position="271"/>
    </location>
</feature>
<evidence type="ECO:0000256" key="6">
    <source>
        <dbReference type="ARBA" id="ARBA00023040"/>
    </source>
</evidence>
<dbReference type="Pfam" id="PF00001">
    <property type="entry name" value="7tm_1"/>
    <property type="match status" value="1"/>
</dbReference>
<evidence type="ECO:0000256" key="10">
    <source>
        <dbReference type="SAM" id="MobiDB-lite"/>
    </source>
</evidence>
<evidence type="ECO:0000259" key="12">
    <source>
        <dbReference type="PROSITE" id="PS50262"/>
    </source>
</evidence>